<evidence type="ECO:0000256" key="1">
    <source>
        <dbReference type="ARBA" id="ARBA00008138"/>
    </source>
</evidence>
<dbReference type="PANTHER" id="PTHR43619:SF8">
    <property type="entry name" value="LEUCINE CARBOXYL METHYLTRANSFERASE"/>
    <property type="match status" value="1"/>
</dbReference>
<evidence type="ECO:0008006" key="6">
    <source>
        <dbReference type="Google" id="ProtNLM"/>
    </source>
</evidence>
<evidence type="ECO:0000313" key="5">
    <source>
        <dbReference type="Proteomes" id="UP000734854"/>
    </source>
</evidence>
<dbReference type="InterPro" id="IPR011610">
    <property type="entry name" value="SAM_mthyl_Trfase_ML2640-like"/>
</dbReference>
<dbReference type="EMBL" id="JACMSC010000019">
    <property type="protein sequence ID" value="KAG6473833.1"/>
    <property type="molecule type" value="Genomic_DNA"/>
</dbReference>
<organism evidence="4 5">
    <name type="scientific">Zingiber officinale</name>
    <name type="common">Ginger</name>
    <name type="synonym">Amomum zingiber</name>
    <dbReference type="NCBI Taxonomy" id="94328"/>
    <lineage>
        <taxon>Eukaryota</taxon>
        <taxon>Viridiplantae</taxon>
        <taxon>Streptophyta</taxon>
        <taxon>Embryophyta</taxon>
        <taxon>Tracheophyta</taxon>
        <taxon>Spermatophyta</taxon>
        <taxon>Magnoliopsida</taxon>
        <taxon>Liliopsida</taxon>
        <taxon>Zingiberales</taxon>
        <taxon>Zingiberaceae</taxon>
        <taxon>Zingiber</taxon>
    </lineage>
</organism>
<dbReference type="PANTHER" id="PTHR43619">
    <property type="entry name" value="S-ADENOSYL-L-METHIONINE-DEPENDENT METHYLTRANSFERASE YKTD-RELATED"/>
    <property type="match status" value="1"/>
</dbReference>
<evidence type="ECO:0000256" key="3">
    <source>
        <dbReference type="ARBA" id="ARBA00022679"/>
    </source>
</evidence>
<accession>A0A8J5BKI8</accession>
<keyword evidence="2" id="KW-0489">Methyltransferase</keyword>
<dbReference type="SUPFAM" id="SSF53335">
    <property type="entry name" value="S-adenosyl-L-methionine-dependent methyltransferases"/>
    <property type="match status" value="1"/>
</dbReference>
<gene>
    <name evidence="4" type="ORF">ZIOFF_067751</name>
</gene>
<dbReference type="Gene3D" id="3.40.50.150">
    <property type="entry name" value="Vaccinia Virus protein VP39"/>
    <property type="match status" value="1"/>
</dbReference>
<dbReference type="Pfam" id="PF06364">
    <property type="entry name" value="DUF1068"/>
    <property type="match status" value="2"/>
</dbReference>
<protein>
    <recommendedName>
        <fullName evidence="6">S-adenosyl-L-methionine-dependent methyltransferase</fullName>
    </recommendedName>
</protein>
<dbReference type="Proteomes" id="UP000734854">
    <property type="component" value="Unassembled WGS sequence"/>
</dbReference>
<dbReference type="AlphaFoldDB" id="A0A8J5BKI8"/>
<dbReference type="GO" id="GO:0032259">
    <property type="term" value="P:methylation"/>
    <property type="evidence" value="ECO:0007669"/>
    <property type="project" value="UniProtKB-KW"/>
</dbReference>
<dbReference type="InterPro" id="IPR029063">
    <property type="entry name" value="SAM-dependent_MTases_sf"/>
</dbReference>
<dbReference type="InterPro" id="IPR010471">
    <property type="entry name" value="DUF1068"/>
</dbReference>
<comment type="similarity">
    <text evidence="1">Belongs to the UPF0677 family.</text>
</comment>
<sequence length="572" mass="63242">MAGGTPLGGSSDLGGGISPSLVKIVLVSMALGLAGYIVGPPLYWHIAEALGSSSSCPPCAACDCSAQPLLSVPEELINVSFTDKSVLGVQNFKKRNKIGSSILHRYENAIADKQSSARNMFSGAFSWHFNYSVVVPVRIKSQLNAFRCIMCYCAKHDPEVSEEMDKNFRDLLAEELKLKEEKATEAQHRADVTLLEAKKLASQYQKEADKCSSGMDTCEEARERAEAALLQQKKLTAIPNICFSRTMSQEGNSSPSWLEELQLSDVLTSDAVRSLHATIEQEWDFLRRSACQTAAGRALWSHAVHDPIAAVLAGESYLRSLYEKMTQDKLNNAQEISGVILAVRTLWFDSRLEAAIDSFVTRPAQVVLLGAGMDARAYRLNCLKESIVFEVDFPELLQVKASLLKEVMVSSKEHQISMRAKSLIRVAADLREGDWIEKLQKSGYLPERQTVWVLEGILYYLPHLLAMQVLEAIAAGCTSTHSVLLADFMNKSSVSLSDSTFQFYSDWPDHLLSSMGYGQVKLSQIGDPDAHFGLLSDSQNLFHKLRSLPRSMEIDPDDGTPCRRLYLVEASN</sequence>
<name>A0A8J5BKI8_ZINOF</name>
<dbReference type="Pfam" id="PF04072">
    <property type="entry name" value="LCM"/>
    <property type="match status" value="1"/>
</dbReference>
<proteinExistence type="inferred from homology"/>
<reference evidence="4 5" key="1">
    <citation type="submission" date="2020-08" db="EMBL/GenBank/DDBJ databases">
        <title>Plant Genome Project.</title>
        <authorList>
            <person name="Zhang R.-G."/>
        </authorList>
    </citation>
    <scope>NUCLEOTIDE SEQUENCE [LARGE SCALE GENOMIC DNA]</scope>
    <source>
        <tissue evidence="4">Rhizome</tissue>
    </source>
</reference>
<keyword evidence="3" id="KW-0808">Transferase</keyword>
<dbReference type="NCBIfam" id="TIGR00027">
    <property type="entry name" value="mthyl_TIGR00027"/>
    <property type="match status" value="1"/>
</dbReference>
<comment type="caution">
    <text evidence="4">The sequence shown here is derived from an EMBL/GenBank/DDBJ whole genome shotgun (WGS) entry which is preliminary data.</text>
</comment>
<evidence type="ECO:0000313" key="4">
    <source>
        <dbReference type="EMBL" id="KAG6473833.1"/>
    </source>
</evidence>
<dbReference type="InterPro" id="IPR007213">
    <property type="entry name" value="Ppm1/Ppm2/Tcmp"/>
</dbReference>
<keyword evidence="5" id="KW-1185">Reference proteome</keyword>
<dbReference type="GO" id="GO:0008168">
    <property type="term" value="F:methyltransferase activity"/>
    <property type="evidence" value="ECO:0007669"/>
    <property type="project" value="UniProtKB-KW"/>
</dbReference>
<evidence type="ECO:0000256" key="2">
    <source>
        <dbReference type="ARBA" id="ARBA00022603"/>
    </source>
</evidence>